<evidence type="ECO:0000313" key="3">
    <source>
        <dbReference type="EMBL" id="SFJ62269.1"/>
    </source>
</evidence>
<keyword evidence="1" id="KW-0472">Membrane</keyword>
<evidence type="ECO:0000259" key="2">
    <source>
        <dbReference type="Pfam" id="PF13239"/>
    </source>
</evidence>
<dbReference type="AlphaFoldDB" id="A0A1I3SWL5"/>
<dbReference type="EMBL" id="FORU01000011">
    <property type="protein sequence ID" value="SFJ62269.1"/>
    <property type="molecule type" value="Genomic_DNA"/>
</dbReference>
<evidence type="ECO:0000256" key="1">
    <source>
        <dbReference type="SAM" id="Phobius"/>
    </source>
</evidence>
<sequence length="134" mass="15962">MEQIPHELYEDARKRVKQKKLLFFHFVVFVLGSLLMYVSNEFLMQDPTAFKWYPWVVTVWAFLLALHAVNVLIVDSFMNKKWERTQIDKLIEKQKLKIEELQKKVEQDFITEATTSKVESNMSNDDSNSINQNF</sequence>
<feature type="domain" description="2TM" evidence="2">
    <location>
        <begin position="11"/>
        <end position="92"/>
    </location>
</feature>
<accession>A0A1I3SWL5</accession>
<name>A0A1I3SWL5_9FLAO</name>
<reference evidence="4" key="1">
    <citation type="submission" date="2016-10" db="EMBL/GenBank/DDBJ databases">
        <authorList>
            <person name="Varghese N."/>
            <person name="Submissions S."/>
        </authorList>
    </citation>
    <scope>NUCLEOTIDE SEQUENCE [LARGE SCALE GENOMIC DNA]</scope>
    <source>
        <strain evidence="4">DSM 26542</strain>
    </source>
</reference>
<dbReference type="RefSeq" id="WP_090679809.1">
    <property type="nucleotide sequence ID" value="NZ_FORU01000011.1"/>
</dbReference>
<dbReference type="Proteomes" id="UP000243887">
    <property type="component" value="Unassembled WGS sequence"/>
</dbReference>
<evidence type="ECO:0000313" key="4">
    <source>
        <dbReference type="Proteomes" id="UP000243887"/>
    </source>
</evidence>
<keyword evidence="4" id="KW-1185">Reference proteome</keyword>
<organism evidence="3 4">
    <name type="scientific">Myroides guanonis</name>
    <dbReference type="NCBI Taxonomy" id="1150112"/>
    <lineage>
        <taxon>Bacteria</taxon>
        <taxon>Pseudomonadati</taxon>
        <taxon>Bacteroidota</taxon>
        <taxon>Flavobacteriia</taxon>
        <taxon>Flavobacteriales</taxon>
        <taxon>Flavobacteriaceae</taxon>
        <taxon>Myroides</taxon>
    </lineage>
</organism>
<keyword evidence="1" id="KW-0812">Transmembrane</keyword>
<dbReference type="InterPro" id="IPR025698">
    <property type="entry name" value="2TM_dom"/>
</dbReference>
<dbReference type="Pfam" id="PF13239">
    <property type="entry name" value="2TM"/>
    <property type="match status" value="1"/>
</dbReference>
<dbReference type="OrthoDB" id="1443721at2"/>
<feature type="transmembrane region" description="Helical" evidence="1">
    <location>
        <begin position="21"/>
        <end position="40"/>
    </location>
</feature>
<keyword evidence="1" id="KW-1133">Transmembrane helix</keyword>
<feature type="transmembrane region" description="Helical" evidence="1">
    <location>
        <begin position="52"/>
        <end position="74"/>
    </location>
</feature>
<proteinExistence type="predicted"/>
<dbReference type="STRING" id="1150112.SAMN04487893_11187"/>
<gene>
    <name evidence="3" type="ORF">SAMN04487893_11187</name>
</gene>
<protein>
    <submittedName>
        <fullName evidence="3">2TM domain-containing protein</fullName>
    </submittedName>
</protein>